<dbReference type="Proteomes" id="UP000271554">
    <property type="component" value="Chromosome"/>
</dbReference>
<dbReference type="NCBIfam" id="TIGR01643">
    <property type="entry name" value="YD_repeat_2x"/>
    <property type="match status" value="2"/>
</dbReference>
<dbReference type="PANTHER" id="PTHR32305:SF17">
    <property type="entry name" value="TRNA NUCLEASE WAPA"/>
    <property type="match status" value="1"/>
</dbReference>
<sequence>MDGLLLSVAPVDGKAKSGSARVEVNYSSFKGAFGGDWATRLRLVELPECALTTPQEAKCRVTKPVATTNDIKTNTLSATVTVSSAPASGHGKALTAQSANSAGPMVLAATAETVGPTGDYKATPLQASGSWTGGGSSGAFNWNYPINVPSVPGGLQPTVSLGYNSQSVDGRTAASNNQTSWLGDGWDWAPGFIERRYKSCDDDKTGGTNTTKVGDECWFNDNATMSLGGKSTELVYDKDKGGWHASDESGAKIEKLTGASNGDNDGEHWKVTTADGTQYFFGLNHLPGWKDASTPATNSAWTVPVFGNQPGEPCYNASFASAWCQQAWRWQLDYVVDPHGDAMAYYWNTETNNYGRNVSDTTGKSTVTSYVRGGWLDHIDYGLRADSVYSARAMGQVKFDVTERCLTACASFDETNAKNWPDTPFDLYCKDGATECKSQYAPSFWSRKRLATITTKVLTGGAYKNVDSWALKQDFPTGQPGQDPAAGDGISTPMWLKSITRTGFDASGASVSLPPVTFAGVQRPNRVDKLGDGLAPFVRLRLYQITTESGGTIAVTYSDPDCTASTLPPADATNTTRCYPVKWAFEGETAKQDWFNSYVVTQVLEGDNLASTPDKVTSYSYLDGAAWAKDTDEFTKAEDRGYSVARGYGRVQARTGAANDARTLSEERYFRGLDGAAVKDSAGDAVTDRPEFAGMKREEATYNGDDTSKLVSATSYTPWRSDVTASRPRTGLPDLTARFTGTSEETKRTTVTGGVRKTKTTRGFDEYGMVTSESDTGDVDKSGDEKCVTTEYARNKDKWILDAISRTRTVAVPCGTTPGTGDVVDDVRKYYDNGALGAGPMQGDITKSERISGSGDGYDTVTSVTGYDIYGRELSSTDAYGKPTSTAYTPATGEVPTKKAVTNTLGHVVTASLDPLRGQTTQSTDANGKVTTSTYDALGRLAKVWLPTRSAAVYPDSPNYAYDYLIRNDGPTVVTTKALDENAKYKTSYAFYDGMLRPVQTQQSSRETLGTASAKRLVTETLYDTRGLAWRSSGTYVADGSAEPVLVTGQELKYPASTDTEYDGAGRPTAVIFKKFGDETKRTTTSYTGDTTTVVPPQGGVASTTVTDALGRKTELKEYTDAARTHSQSTTYSYNKLGRLAEVTDPSGAKWTYVYDVRGRQIQTDDPDKGTVKTTFDQGDRATDVTDARGVTLHTDYDALGRKTALKNGTTVLSSWTYDTVAKGQLSKATRYVDGQAYETAITSYNSLNQPVNTQVTIPAAEGALAGTYKWTTSYDLNTGKELWTKQPALGDLPAETVTTKYDANSGQPKMVGAGSDPLLADVTYDYYGRGTIEKYGSFGQQVTLSNAYDDHTSALTDTYVDKDTAPQRVEDSHYKYDQTGNVTSISTSYGQDATRTTDNQCFAMDGLLRITNAWTAKTDCSTAPSDATVGGPDAYWSSYSYDALGNRQTETQHKTASGPVADTVRAYGAPTAGKHDLPKVTQSGTNPHEETYAYDKAGNTTSRSTATAGPQSLTWDAEGHLATVTQNGAASSYLYDTEGQRLERKDSTGATLYLPDGNELLLTKTGSVTGTRYYSVGGKTMAARSGGKLSFLVSDPHGTNTTQITADSAQTVSRRKSTIFGAARGDQAALWAGDKGFVGGTKDADAGLIHLGARDYDPLLGRFISVDPLFVSDDPRQFNPYAYSNNNPVSFSDPTGTQTEECRSGMYTCETGSHGTKVTGFGANYEYQVEVAGGTLAPSYVAAKQRVQRACSKDPDCKSSNGGRILFDKESVQRDAETKREAEKKQRENSGFWGHGFGGWVKKMTKNAWDGSVEWVKNHKTTLVGVLAGVGCGIAIASVAAAGACVFIAGSVVGVSAWQYSHPGSTDTDEAAGYIAQGTAGASAGAVPGSSVRNLVVGYLGRRAEAAAAATAAMLAKKAEDEFYRHYM</sequence>
<dbReference type="InterPro" id="IPR050708">
    <property type="entry name" value="T6SS_VgrG/RHS"/>
</dbReference>
<dbReference type="GO" id="GO:0016787">
    <property type="term" value="F:hydrolase activity"/>
    <property type="evidence" value="ECO:0007669"/>
    <property type="project" value="UniProtKB-KW"/>
</dbReference>
<evidence type="ECO:0000313" key="5">
    <source>
        <dbReference type="Proteomes" id="UP000271554"/>
    </source>
</evidence>
<dbReference type="EC" id="3.1.-.-" evidence="4"/>
<reference evidence="4 5" key="1">
    <citation type="submission" date="2018-10" db="EMBL/GenBank/DDBJ databases">
        <title>Relationship between Morphology and Antimicrobial Activity in Streptomyces.</title>
        <authorList>
            <person name="Kang H.J."/>
            <person name="Kim S.B."/>
        </authorList>
    </citation>
    <scope>NUCLEOTIDE SEQUENCE [LARGE SCALE GENOMIC DNA]</scope>
    <source>
        <strain evidence="4 5">BH38</strain>
    </source>
</reference>
<evidence type="ECO:0000313" key="4">
    <source>
        <dbReference type="EMBL" id="AYG80330.1"/>
    </source>
</evidence>
<dbReference type="InterPro" id="IPR006530">
    <property type="entry name" value="YD"/>
</dbReference>
<feature type="region of interest" description="Disordered" evidence="2">
    <location>
        <begin position="1763"/>
        <end position="1790"/>
    </location>
</feature>
<evidence type="ECO:0000259" key="3">
    <source>
        <dbReference type="Pfam" id="PF25023"/>
    </source>
</evidence>
<evidence type="ECO:0000256" key="1">
    <source>
        <dbReference type="ARBA" id="ARBA00022737"/>
    </source>
</evidence>
<dbReference type="InterPro" id="IPR031325">
    <property type="entry name" value="RHS_repeat"/>
</dbReference>
<evidence type="ECO:0000256" key="2">
    <source>
        <dbReference type="SAM" id="MobiDB-lite"/>
    </source>
</evidence>
<keyword evidence="4" id="KW-0378">Hydrolase</keyword>
<proteinExistence type="predicted"/>
<gene>
    <name evidence="4" type="primary">wapA_8</name>
    <name evidence="4" type="ORF">DWB77_02461</name>
</gene>
<keyword evidence="1" id="KW-0677">Repeat</keyword>
<organism evidence="4 5">
    <name type="scientific">Streptomyces hundungensis</name>
    <dbReference type="NCBI Taxonomy" id="1077946"/>
    <lineage>
        <taxon>Bacteria</taxon>
        <taxon>Bacillati</taxon>
        <taxon>Actinomycetota</taxon>
        <taxon>Actinomycetes</taxon>
        <taxon>Kitasatosporales</taxon>
        <taxon>Streptomycetaceae</taxon>
        <taxon>Streptomyces</taxon>
    </lineage>
</organism>
<keyword evidence="5" id="KW-1185">Reference proteome</keyword>
<feature type="domain" description="Teneurin-like YD-shell" evidence="3">
    <location>
        <begin position="1490"/>
        <end position="1690"/>
    </location>
</feature>
<protein>
    <submittedName>
        <fullName evidence="4">tRNA3(Ser)-specific nuclease WapA</fullName>
        <ecNumber evidence="4">3.1.-.-</ecNumber>
    </submittedName>
</protein>
<accession>A0A387HHH5</accession>
<dbReference type="PANTHER" id="PTHR32305">
    <property type="match status" value="1"/>
</dbReference>
<dbReference type="EMBL" id="CP032698">
    <property type="protein sequence ID" value="AYG80330.1"/>
    <property type="molecule type" value="Genomic_DNA"/>
</dbReference>
<feature type="compositionally biased region" description="Basic and acidic residues" evidence="2">
    <location>
        <begin position="1767"/>
        <end position="1789"/>
    </location>
</feature>
<feature type="region of interest" description="Disordered" evidence="2">
    <location>
        <begin position="1471"/>
        <end position="1492"/>
    </location>
</feature>
<name>A0A387HHH5_9ACTN</name>
<dbReference type="NCBIfam" id="TIGR03696">
    <property type="entry name" value="Rhs_assc_core"/>
    <property type="match status" value="1"/>
</dbReference>
<dbReference type="Pfam" id="PF25023">
    <property type="entry name" value="TEN_YD-shell"/>
    <property type="match status" value="1"/>
</dbReference>
<dbReference type="Pfam" id="PF05593">
    <property type="entry name" value="RHS_repeat"/>
    <property type="match status" value="2"/>
</dbReference>
<dbReference type="InterPro" id="IPR022385">
    <property type="entry name" value="Rhs_assc_core"/>
</dbReference>
<dbReference type="Gene3D" id="2.180.10.10">
    <property type="entry name" value="RHS repeat-associated core"/>
    <property type="match status" value="2"/>
</dbReference>
<dbReference type="InterPro" id="IPR056823">
    <property type="entry name" value="TEN-like_YD-shell"/>
</dbReference>
<dbReference type="KEGG" id="shun:DWB77_02461"/>